<keyword evidence="2" id="KW-0547">Nucleotide-binding</keyword>
<comment type="caution">
    <text evidence="3">The sequence shown here is derived from an EMBL/GenBank/DDBJ whole genome shotgun (WGS) entry which is preliminary data.</text>
</comment>
<dbReference type="Gene3D" id="3.50.50.60">
    <property type="entry name" value="FAD/NAD(P)-binding domain"/>
    <property type="match status" value="1"/>
</dbReference>
<dbReference type="GO" id="GO:0004497">
    <property type="term" value="F:monooxygenase activity"/>
    <property type="evidence" value="ECO:0007669"/>
    <property type="project" value="InterPro"/>
</dbReference>
<keyword evidence="2" id="KW-0274">FAD</keyword>
<feature type="active site" evidence="1">
    <location>
        <position position="82"/>
    </location>
</feature>
<dbReference type="InterPro" id="IPR050816">
    <property type="entry name" value="Flavin-dep_Halogenase_NPB"/>
</dbReference>
<accession>A0A420WLK8</accession>
<dbReference type="GO" id="GO:0000166">
    <property type="term" value="F:nucleotide binding"/>
    <property type="evidence" value="ECO:0007669"/>
    <property type="project" value="UniProtKB-KW"/>
</dbReference>
<dbReference type="EMBL" id="RBII01000001">
    <property type="protein sequence ID" value="RKQ71931.1"/>
    <property type="molecule type" value="Genomic_DNA"/>
</dbReference>
<dbReference type="RefSeq" id="WP_121099697.1">
    <property type="nucleotide sequence ID" value="NZ_RBII01000001.1"/>
</dbReference>
<dbReference type="InterPro" id="IPR033856">
    <property type="entry name" value="Trp_halogen"/>
</dbReference>
<feature type="binding site" evidence="2">
    <location>
        <position position="343"/>
    </location>
    <ligand>
        <name>FAD</name>
        <dbReference type="ChEBI" id="CHEBI:57692"/>
    </ligand>
</feature>
<dbReference type="Pfam" id="PF04820">
    <property type="entry name" value="Trp_halogenase"/>
    <property type="match status" value="1"/>
</dbReference>
<dbReference type="OrthoDB" id="462203at2"/>
<protein>
    <submittedName>
        <fullName evidence="3">Tryptophan halogenase</fullName>
    </submittedName>
</protein>
<feature type="binding site" evidence="2">
    <location>
        <position position="356"/>
    </location>
    <ligand>
        <name>FAD</name>
        <dbReference type="ChEBI" id="CHEBI:57692"/>
    </ligand>
</feature>
<dbReference type="InParanoid" id="A0A420WLK8"/>
<sequence length="515" mass="57401">MTDKPFKIIIVGGGTAGWLSAAFLSQQLPLSSGRDIQISLVEASDIPTVGVGEATVPSLRETLAACGISEIDFLTSCGATFKHGIKFVNWRQPPKENSGESYFHPFGAPLKVGAVDPLRAWSKLPQDKRGNIADIFSVQSEMAEMGRAPKHLKDRPYDGALSYAYHLDAGKFAEYLKQRFRAQGVKHIIGKVAEVDYNPSTEIISALTLDDGTKLTADFYIDCTGFAARLINSDKQNPFIDKTDVLFVDKAVTTRLPTKGTASINGFTTCTAQSAGWIWDIVLQNRRGIGHVYSSKYISDAQAKTELASYIGQSEDALETRTLNMRIGYQQHQWRGNCVAIGLASGFLEPLESTGIYLTEMANWALADMLPRYMSGHNPQAQYTDAMVHHYENIVDFLKLHYAISERRDTPFWRDNANPDTWPETLKANLKAWENDVPSVYDFGRSIQCFSATNYQFVLYGMGWRGHEEPNVLTGQTKNLLEQLAIRRARLKEFVLRDTLPNSEIFTAITPSNIE</sequence>
<evidence type="ECO:0000313" key="3">
    <source>
        <dbReference type="EMBL" id="RKQ71931.1"/>
    </source>
</evidence>
<dbReference type="InterPro" id="IPR006905">
    <property type="entry name" value="Flavin_halogenase"/>
</dbReference>
<evidence type="ECO:0000313" key="4">
    <source>
        <dbReference type="Proteomes" id="UP000282211"/>
    </source>
</evidence>
<evidence type="ECO:0000256" key="1">
    <source>
        <dbReference type="PIRSR" id="PIRSR011396-1"/>
    </source>
</evidence>
<dbReference type="Proteomes" id="UP000282211">
    <property type="component" value="Unassembled WGS sequence"/>
</dbReference>
<evidence type="ECO:0000256" key="2">
    <source>
        <dbReference type="PIRSR" id="PIRSR011396-2"/>
    </source>
</evidence>
<keyword evidence="4" id="KW-1185">Reference proteome</keyword>
<dbReference type="InterPro" id="IPR036188">
    <property type="entry name" value="FAD/NAD-bd_sf"/>
</dbReference>
<gene>
    <name evidence="3" type="ORF">DES40_1266</name>
</gene>
<dbReference type="SUPFAM" id="SSF51905">
    <property type="entry name" value="FAD/NAD(P)-binding domain"/>
    <property type="match status" value="1"/>
</dbReference>
<organism evidence="3 4">
    <name type="scientific">Litorimonas taeanensis</name>
    <dbReference type="NCBI Taxonomy" id="568099"/>
    <lineage>
        <taxon>Bacteria</taxon>
        <taxon>Pseudomonadati</taxon>
        <taxon>Pseudomonadota</taxon>
        <taxon>Alphaproteobacteria</taxon>
        <taxon>Maricaulales</taxon>
        <taxon>Robiginitomaculaceae</taxon>
    </lineage>
</organism>
<dbReference type="PIRSF" id="PIRSF011396">
    <property type="entry name" value="Trp_halogenase"/>
    <property type="match status" value="1"/>
</dbReference>
<keyword evidence="2" id="KW-0285">Flavoprotein</keyword>
<feature type="binding site" evidence="2">
    <location>
        <position position="82"/>
    </location>
    <ligand>
        <name>7-chloro-L-tryptophan</name>
        <dbReference type="ChEBI" id="CHEBI:58713"/>
    </ligand>
</feature>
<feature type="binding site" evidence="2">
    <location>
        <position position="352"/>
    </location>
    <ligand>
        <name>L-tryptophan</name>
        <dbReference type="ChEBI" id="CHEBI:57912"/>
    </ligand>
</feature>
<dbReference type="AlphaFoldDB" id="A0A420WLK8"/>
<proteinExistence type="predicted"/>
<dbReference type="PANTHER" id="PTHR43747">
    <property type="entry name" value="FAD-BINDING PROTEIN"/>
    <property type="match status" value="1"/>
</dbReference>
<feature type="binding site" evidence="2">
    <location>
        <position position="192"/>
    </location>
    <ligand>
        <name>FAD</name>
        <dbReference type="ChEBI" id="CHEBI:57692"/>
    </ligand>
</feature>
<name>A0A420WLK8_9PROT</name>
<feature type="binding site" evidence="2">
    <location>
        <begin position="13"/>
        <end position="16"/>
    </location>
    <ligand>
        <name>FAD</name>
        <dbReference type="ChEBI" id="CHEBI:57692"/>
    </ligand>
</feature>
<reference evidence="3 4" key="1">
    <citation type="submission" date="2018-10" db="EMBL/GenBank/DDBJ databases">
        <title>Genomic Encyclopedia of Type Strains, Phase IV (KMG-IV): sequencing the most valuable type-strain genomes for metagenomic binning, comparative biology and taxonomic classification.</title>
        <authorList>
            <person name="Goeker M."/>
        </authorList>
    </citation>
    <scope>NUCLEOTIDE SEQUENCE [LARGE SCALE GENOMIC DNA]</scope>
    <source>
        <strain evidence="3 4">DSM 22008</strain>
    </source>
</reference>
<dbReference type="PANTHER" id="PTHR43747:SF4">
    <property type="entry name" value="FLAVIN-DEPENDENT TRYPTOPHAN HALOGENASE"/>
    <property type="match status" value="1"/>
</dbReference>